<dbReference type="EMBL" id="BMQL01000013">
    <property type="protein sequence ID" value="GGR11208.1"/>
    <property type="molecule type" value="Genomic_DNA"/>
</dbReference>
<sequence length="538" mass="60481">MFAENAAAQDKYWSELEDAGIVETESENERDSGGRKWFAALKQLGFVHLDDGTGCATVTAVGQTLLDQPELVDTIFLRQLLKYKIGSPLERKFTAGLNFRPFVTFLKMLYLAHADGLGGLTRDEIMIFVVPLMSEDDADLAAAFEKVRRFRQGYQAEQGAVAKRAFVDQQYAIYAPATPKRKSIRDYTDSNFRYARITGLLTVDGTGGRFKIAPSRMSFVETLLADLPSLLDDEVYLAALYNPEAPHLPLDDTAVVEAQLQELQTELRALGDEPEPASTGTATTLGQKQARNRTLQSRVTELTEIRFYRQQRSLDALQEIRELLENIRTKKLPAGWSYAPAFLEWALWRLLLAINDIRSPISSTRGFKVDDSVIPLHHAAPGAADCSFIYDDHIVVVEVTLTRSDRQTATEGIPVRRHVAKVMDEHPDKKVIGLFVAPSIDINTYDDFLSPQYRVAGERIHRLSIVPLTVKNIIELIDKMIEQNYIINSRELIIILNNLLESKQNTDDGKEWRRNINIAFKKNIADLASAQAVIANKN</sequence>
<dbReference type="AlphaFoldDB" id="A0A918F6Z7"/>
<feature type="compositionally biased region" description="Polar residues" evidence="1">
    <location>
        <begin position="278"/>
        <end position="293"/>
    </location>
</feature>
<evidence type="ECO:0000256" key="1">
    <source>
        <dbReference type="SAM" id="MobiDB-lite"/>
    </source>
</evidence>
<feature type="region of interest" description="Disordered" evidence="1">
    <location>
        <begin position="271"/>
        <end position="293"/>
    </location>
</feature>
<name>A0A918F6Z7_9DEIO</name>
<dbReference type="Gene3D" id="3.40.91.50">
    <property type="match status" value="1"/>
</dbReference>
<dbReference type="CDD" id="cd22316">
    <property type="entry name" value="BspD6I-like"/>
    <property type="match status" value="1"/>
</dbReference>
<protein>
    <recommendedName>
        <fullName evidence="4">AlwI family type II restriction endonuclease</fullName>
    </recommendedName>
</protein>
<dbReference type="RefSeq" id="WP_189090831.1">
    <property type="nucleotide sequence ID" value="NZ_BMQL01000013.1"/>
</dbReference>
<reference evidence="2" key="1">
    <citation type="journal article" date="2014" name="Int. J. Syst. Evol. Microbiol.">
        <title>Complete genome sequence of Corynebacterium casei LMG S-19264T (=DSM 44701T), isolated from a smear-ripened cheese.</title>
        <authorList>
            <consortium name="US DOE Joint Genome Institute (JGI-PGF)"/>
            <person name="Walter F."/>
            <person name="Albersmeier A."/>
            <person name="Kalinowski J."/>
            <person name="Ruckert C."/>
        </authorList>
    </citation>
    <scope>NUCLEOTIDE SEQUENCE</scope>
    <source>
        <strain evidence="2">JCM 31311</strain>
    </source>
</reference>
<evidence type="ECO:0008006" key="4">
    <source>
        <dbReference type="Google" id="ProtNLM"/>
    </source>
</evidence>
<accession>A0A918F6Z7</accession>
<proteinExistence type="predicted"/>
<dbReference type="InterPro" id="IPR018573">
    <property type="entry name" value="Restrct_endonuc_II_AlwI"/>
</dbReference>
<comment type="caution">
    <text evidence="2">The sequence shown here is derived from an EMBL/GenBank/DDBJ whole genome shotgun (WGS) entry which is preliminary data.</text>
</comment>
<organism evidence="2 3">
    <name type="scientific">Deinococcus ruber</name>
    <dbReference type="NCBI Taxonomy" id="1848197"/>
    <lineage>
        <taxon>Bacteria</taxon>
        <taxon>Thermotogati</taxon>
        <taxon>Deinococcota</taxon>
        <taxon>Deinococci</taxon>
        <taxon>Deinococcales</taxon>
        <taxon>Deinococcaceae</taxon>
        <taxon>Deinococcus</taxon>
    </lineage>
</organism>
<reference evidence="2" key="2">
    <citation type="submission" date="2020-09" db="EMBL/GenBank/DDBJ databases">
        <authorList>
            <person name="Sun Q."/>
            <person name="Ohkuma M."/>
        </authorList>
    </citation>
    <scope>NUCLEOTIDE SEQUENCE</scope>
    <source>
        <strain evidence="2">JCM 31311</strain>
    </source>
</reference>
<evidence type="ECO:0000313" key="2">
    <source>
        <dbReference type="EMBL" id="GGR11208.1"/>
    </source>
</evidence>
<dbReference type="Proteomes" id="UP000603865">
    <property type="component" value="Unassembled WGS sequence"/>
</dbReference>
<keyword evidence="3" id="KW-1185">Reference proteome</keyword>
<evidence type="ECO:0000313" key="3">
    <source>
        <dbReference type="Proteomes" id="UP000603865"/>
    </source>
</evidence>
<dbReference type="Pfam" id="PF09491">
    <property type="entry name" value="RE_AlwI"/>
    <property type="match status" value="1"/>
</dbReference>
<gene>
    <name evidence="2" type="ORF">GCM10008957_24870</name>
</gene>